<evidence type="ECO:0000256" key="1">
    <source>
        <dbReference type="SAM" id="MobiDB-lite"/>
    </source>
</evidence>
<protein>
    <submittedName>
        <fullName evidence="2">Uncharacterized protein</fullName>
    </submittedName>
</protein>
<accession>A0A401NST3</accession>
<dbReference type="AlphaFoldDB" id="A0A401NST3"/>
<proteinExistence type="predicted"/>
<sequence>MQSRIPGPTARAAAATGSNTMSLSTLNGQSQTISSLKKHNNLPCKSGNQKDLPDHLSQLPVMNGNIQLADLILCKRFPLTAQKH</sequence>
<organism evidence="2 3">
    <name type="scientific">Scyliorhinus torazame</name>
    <name type="common">Cloudy catshark</name>
    <name type="synonym">Catulus torazame</name>
    <dbReference type="NCBI Taxonomy" id="75743"/>
    <lineage>
        <taxon>Eukaryota</taxon>
        <taxon>Metazoa</taxon>
        <taxon>Chordata</taxon>
        <taxon>Craniata</taxon>
        <taxon>Vertebrata</taxon>
        <taxon>Chondrichthyes</taxon>
        <taxon>Elasmobranchii</taxon>
        <taxon>Galeomorphii</taxon>
        <taxon>Galeoidea</taxon>
        <taxon>Carcharhiniformes</taxon>
        <taxon>Scyliorhinidae</taxon>
        <taxon>Scyliorhinus</taxon>
    </lineage>
</organism>
<dbReference type="EMBL" id="BFAA01000037">
    <property type="protein sequence ID" value="GCB63912.1"/>
    <property type="molecule type" value="Genomic_DNA"/>
</dbReference>
<feature type="compositionally biased region" description="Low complexity" evidence="1">
    <location>
        <begin position="1"/>
        <end position="17"/>
    </location>
</feature>
<gene>
    <name evidence="2" type="ORF">scyTo_0000212</name>
</gene>
<evidence type="ECO:0000313" key="3">
    <source>
        <dbReference type="Proteomes" id="UP000288216"/>
    </source>
</evidence>
<evidence type="ECO:0000313" key="2">
    <source>
        <dbReference type="EMBL" id="GCB63912.1"/>
    </source>
</evidence>
<feature type="compositionally biased region" description="Polar residues" evidence="1">
    <location>
        <begin position="18"/>
        <end position="35"/>
    </location>
</feature>
<name>A0A401NST3_SCYTO</name>
<keyword evidence="3" id="KW-1185">Reference proteome</keyword>
<dbReference type="Proteomes" id="UP000288216">
    <property type="component" value="Unassembled WGS sequence"/>
</dbReference>
<reference evidence="2 3" key="1">
    <citation type="journal article" date="2018" name="Nat. Ecol. Evol.">
        <title>Shark genomes provide insights into elasmobranch evolution and the origin of vertebrates.</title>
        <authorList>
            <person name="Hara Y"/>
            <person name="Yamaguchi K"/>
            <person name="Onimaru K"/>
            <person name="Kadota M"/>
            <person name="Koyanagi M"/>
            <person name="Keeley SD"/>
            <person name="Tatsumi K"/>
            <person name="Tanaka K"/>
            <person name="Motone F"/>
            <person name="Kageyama Y"/>
            <person name="Nozu R"/>
            <person name="Adachi N"/>
            <person name="Nishimura O"/>
            <person name="Nakagawa R"/>
            <person name="Tanegashima C"/>
            <person name="Kiyatake I"/>
            <person name="Matsumoto R"/>
            <person name="Murakumo K"/>
            <person name="Nishida K"/>
            <person name="Terakita A"/>
            <person name="Kuratani S"/>
            <person name="Sato K"/>
            <person name="Hyodo S Kuraku.S."/>
        </authorList>
    </citation>
    <scope>NUCLEOTIDE SEQUENCE [LARGE SCALE GENOMIC DNA]</scope>
</reference>
<feature type="region of interest" description="Disordered" evidence="1">
    <location>
        <begin position="1"/>
        <end position="51"/>
    </location>
</feature>
<comment type="caution">
    <text evidence="2">The sequence shown here is derived from an EMBL/GenBank/DDBJ whole genome shotgun (WGS) entry which is preliminary data.</text>
</comment>